<sequence>MDTTLLGIHLDIPQSDMSFFMELVKKMGWKATFGKKFEGEAKTSSDDALVDQLYGSVHLPVDFDYKKELAEAINAKYK</sequence>
<evidence type="ECO:0000313" key="1">
    <source>
        <dbReference type="EMBL" id="HIX74623.1"/>
    </source>
</evidence>
<reference evidence="1" key="1">
    <citation type="journal article" date="2021" name="PeerJ">
        <title>Extensive microbial diversity within the chicken gut microbiome revealed by metagenomics and culture.</title>
        <authorList>
            <person name="Gilroy R."/>
            <person name="Ravi A."/>
            <person name="Getino M."/>
            <person name="Pursley I."/>
            <person name="Horton D.L."/>
            <person name="Alikhan N.F."/>
            <person name="Baker D."/>
            <person name="Gharbi K."/>
            <person name="Hall N."/>
            <person name="Watson M."/>
            <person name="Adriaenssens E.M."/>
            <person name="Foster-Nyarko E."/>
            <person name="Jarju S."/>
            <person name="Secka A."/>
            <person name="Antonio M."/>
            <person name="Oren A."/>
            <person name="Chaudhuri R.R."/>
            <person name="La Ragione R."/>
            <person name="Hildebrand F."/>
            <person name="Pallen M.J."/>
        </authorList>
    </citation>
    <scope>NUCLEOTIDE SEQUENCE</scope>
    <source>
        <strain evidence="1">ChiGjej6B6-14162</strain>
    </source>
</reference>
<reference evidence="1" key="2">
    <citation type="submission" date="2021-04" db="EMBL/GenBank/DDBJ databases">
        <authorList>
            <person name="Gilroy R."/>
        </authorList>
    </citation>
    <scope>NUCLEOTIDE SEQUENCE</scope>
    <source>
        <strain evidence="1">ChiGjej6B6-14162</strain>
    </source>
</reference>
<proteinExistence type="predicted"/>
<dbReference type="AlphaFoldDB" id="A0A9D2BFY5"/>
<protein>
    <submittedName>
        <fullName evidence="1">Uncharacterized protein</fullName>
    </submittedName>
</protein>
<organism evidence="1 2">
    <name type="scientific">Candidatus Parabacteroides intestinipullorum</name>
    <dbReference type="NCBI Taxonomy" id="2838723"/>
    <lineage>
        <taxon>Bacteria</taxon>
        <taxon>Pseudomonadati</taxon>
        <taxon>Bacteroidota</taxon>
        <taxon>Bacteroidia</taxon>
        <taxon>Bacteroidales</taxon>
        <taxon>Tannerellaceae</taxon>
        <taxon>Parabacteroides</taxon>
    </lineage>
</organism>
<comment type="caution">
    <text evidence="1">The sequence shown here is derived from an EMBL/GenBank/DDBJ whole genome shotgun (WGS) entry which is preliminary data.</text>
</comment>
<gene>
    <name evidence="1" type="ORF">H9977_06285</name>
</gene>
<dbReference type="EMBL" id="DXEL01000044">
    <property type="protein sequence ID" value="HIX74623.1"/>
    <property type="molecule type" value="Genomic_DNA"/>
</dbReference>
<evidence type="ECO:0000313" key="2">
    <source>
        <dbReference type="Proteomes" id="UP000886740"/>
    </source>
</evidence>
<name>A0A9D2BFY5_9BACT</name>
<dbReference type="Proteomes" id="UP000886740">
    <property type="component" value="Unassembled WGS sequence"/>
</dbReference>
<accession>A0A9D2BFY5</accession>